<dbReference type="SUPFAM" id="SSF48726">
    <property type="entry name" value="Immunoglobulin"/>
    <property type="match status" value="1"/>
</dbReference>
<dbReference type="AlphaFoldDB" id="A0A8C4WN84"/>
<evidence type="ECO:0000259" key="6">
    <source>
        <dbReference type="PROSITE" id="PS50835"/>
    </source>
</evidence>
<dbReference type="InterPro" id="IPR051287">
    <property type="entry name" value="TCR_variable_region"/>
</dbReference>
<organism evidence="7 8">
    <name type="scientific">Gopherus evgoodei</name>
    <name type="common">Goodes thornscrub tortoise</name>
    <dbReference type="NCBI Taxonomy" id="1825980"/>
    <lineage>
        <taxon>Eukaryota</taxon>
        <taxon>Metazoa</taxon>
        <taxon>Chordata</taxon>
        <taxon>Craniata</taxon>
        <taxon>Vertebrata</taxon>
        <taxon>Euteleostomi</taxon>
        <taxon>Archelosauria</taxon>
        <taxon>Testudinata</taxon>
        <taxon>Testudines</taxon>
        <taxon>Cryptodira</taxon>
        <taxon>Durocryptodira</taxon>
        <taxon>Testudinoidea</taxon>
        <taxon>Testudinidae</taxon>
        <taxon>Gopherus</taxon>
    </lineage>
</organism>
<dbReference type="PROSITE" id="PS50835">
    <property type="entry name" value="IG_LIKE"/>
    <property type="match status" value="1"/>
</dbReference>
<dbReference type="GO" id="GO:0002250">
    <property type="term" value="P:adaptive immune response"/>
    <property type="evidence" value="ECO:0007669"/>
    <property type="project" value="UniProtKB-KW"/>
</dbReference>
<keyword evidence="8" id="KW-1185">Reference proteome</keyword>
<keyword evidence="3" id="KW-0675">Receptor</keyword>
<evidence type="ECO:0000256" key="1">
    <source>
        <dbReference type="ARBA" id="ARBA00022729"/>
    </source>
</evidence>
<evidence type="ECO:0000313" key="7">
    <source>
        <dbReference type="Ensembl" id="ENSGEVP00005020259.1"/>
    </source>
</evidence>
<dbReference type="SMART" id="SM00406">
    <property type="entry name" value="IGv"/>
    <property type="match status" value="1"/>
</dbReference>
<keyword evidence="2" id="KW-1064">Adaptive immunity</keyword>
<dbReference type="SMART" id="SM00409">
    <property type="entry name" value="IG"/>
    <property type="match status" value="1"/>
</dbReference>
<dbReference type="GO" id="GO:0042101">
    <property type="term" value="C:T cell receptor complex"/>
    <property type="evidence" value="ECO:0007669"/>
    <property type="project" value="UniProtKB-KW"/>
</dbReference>
<feature type="domain" description="Ig-like" evidence="6">
    <location>
        <begin position="26"/>
        <end position="117"/>
    </location>
</feature>
<name>A0A8C4WN84_9SAUR</name>
<keyword evidence="5" id="KW-0391">Immunity</keyword>
<dbReference type="PANTHER" id="PTHR19367">
    <property type="entry name" value="T-CELL RECEPTOR ALPHA CHAIN V REGION"/>
    <property type="match status" value="1"/>
</dbReference>
<evidence type="ECO:0000256" key="3">
    <source>
        <dbReference type="ARBA" id="ARBA00023170"/>
    </source>
</evidence>
<dbReference type="InterPro" id="IPR036179">
    <property type="entry name" value="Ig-like_dom_sf"/>
</dbReference>
<reference evidence="7" key="1">
    <citation type="submission" date="2025-08" db="UniProtKB">
        <authorList>
            <consortium name="Ensembl"/>
        </authorList>
    </citation>
    <scope>IDENTIFICATION</scope>
</reference>
<keyword evidence="5" id="KW-1279">T cell receptor</keyword>
<evidence type="ECO:0000256" key="4">
    <source>
        <dbReference type="ARBA" id="ARBA00023319"/>
    </source>
</evidence>
<evidence type="ECO:0000313" key="8">
    <source>
        <dbReference type="Proteomes" id="UP000694390"/>
    </source>
</evidence>
<dbReference type="OrthoDB" id="8947657at2759"/>
<evidence type="ECO:0000256" key="5">
    <source>
        <dbReference type="ARBA" id="ARBA00043266"/>
    </source>
</evidence>
<dbReference type="InterPro" id="IPR013783">
    <property type="entry name" value="Ig-like_fold"/>
</dbReference>
<protein>
    <recommendedName>
        <fullName evidence="6">Ig-like domain-containing protein</fullName>
    </recommendedName>
</protein>
<keyword evidence="1" id="KW-0732">Signal</keyword>
<dbReference type="InterPro" id="IPR007110">
    <property type="entry name" value="Ig-like_dom"/>
</dbReference>
<keyword evidence="4" id="KW-0393">Immunoglobulin domain</keyword>
<reference evidence="7" key="2">
    <citation type="submission" date="2025-09" db="UniProtKB">
        <authorList>
            <consortium name="Ensembl"/>
        </authorList>
    </citation>
    <scope>IDENTIFICATION</scope>
</reference>
<dbReference type="InterPro" id="IPR013106">
    <property type="entry name" value="Ig_V-set"/>
</dbReference>
<dbReference type="GeneTree" id="ENSGT00940000163507"/>
<dbReference type="Gene3D" id="2.60.40.10">
    <property type="entry name" value="Immunoglobulins"/>
    <property type="match status" value="1"/>
</dbReference>
<proteinExistence type="predicted"/>
<sequence length="117" mass="13130">MHLAVLERECLVVGAVVDPAFSVGVESESVSLNCTYETDTSSYYLYWYKQPHRESLIFLSWQHSGGTKRNEAGDRFSVNLEKSKSSVSLRITALELGDAAIYFCAFSRDTVLKLIEP</sequence>
<dbReference type="PANTHER" id="PTHR19367:SF45">
    <property type="entry name" value="IG-LIKE DOMAIN-CONTAINING PROTEIN"/>
    <property type="match status" value="1"/>
</dbReference>
<dbReference type="Pfam" id="PF07686">
    <property type="entry name" value="V-set"/>
    <property type="match status" value="1"/>
</dbReference>
<accession>A0A8C4WN84</accession>
<evidence type="ECO:0000256" key="2">
    <source>
        <dbReference type="ARBA" id="ARBA00023130"/>
    </source>
</evidence>
<dbReference type="Proteomes" id="UP000694390">
    <property type="component" value="Unassembled WGS sequence"/>
</dbReference>
<dbReference type="InterPro" id="IPR003599">
    <property type="entry name" value="Ig_sub"/>
</dbReference>
<dbReference type="Ensembl" id="ENSGEVT00005021275.1">
    <property type="protein sequence ID" value="ENSGEVP00005020259.1"/>
    <property type="gene ID" value="ENSGEVG00005014380.1"/>
</dbReference>